<evidence type="ECO:0000256" key="1">
    <source>
        <dbReference type="SAM" id="SignalP"/>
    </source>
</evidence>
<dbReference type="AlphaFoldDB" id="D9SMP2"/>
<keyword evidence="1" id="KW-0732">Signal</keyword>
<dbReference type="Proteomes" id="UP000002730">
    <property type="component" value="Chromosome"/>
</dbReference>
<dbReference type="Pfam" id="PF01547">
    <property type="entry name" value="SBP_bac_1"/>
    <property type="match status" value="1"/>
</dbReference>
<dbReference type="PANTHER" id="PTHR43649">
    <property type="entry name" value="ARABINOSE-BINDING PROTEIN-RELATED"/>
    <property type="match status" value="1"/>
</dbReference>
<dbReference type="CDD" id="cd13582">
    <property type="entry name" value="PBP2_AlgQ_like_3"/>
    <property type="match status" value="1"/>
</dbReference>
<dbReference type="InterPro" id="IPR050490">
    <property type="entry name" value="Bact_solute-bd_prot1"/>
</dbReference>
<evidence type="ECO:0000313" key="3">
    <source>
        <dbReference type="Proteomes" id="UP000002730"/>
    </source>
</evidence>
<dbReference type="PANTHER" id="PTHR43649:SF12">
    <property type="entry name" value="DIACETYLCHITOBIOSE BINDING PROTEIN DASA"/>
    <property type="match status" value="1"/>
</dbReference>
<dbReference type="HOGENOM" id="CLU_021021_1_1_9"/>
<sequence length="550" mass="61495">MKKTKLLSLLLVSALAVTSLVGCGSKKEEAKTEKDDKAPITFSFYSADGVANDFTDPIAKKITEKTGVSLKIDYPVGGNNQKVPLMIASGEYPDLIYAKGDTTKLVEAGALVPLDDLIDKYGPNIKKLYGDYLNRLRFSSEDKKIYTLGVYGVNNANWKPDGSMQIQNAVLEDAGYPQVKTLDDVYKLIKNYKAKYPTINGQETIGMSLCADDWRWLITVGNPSGFVLGQGDNGQWKVDPETYKAEYKFLDPQMKEYYTWLNKLYKEGLLDPESFTQKYDQYIAKLSTGRVLLISDAYWDYKDANISLNANNQANRTFFPLAVTLNDKVKFNMTNAGYSGASGVGITTSCADPERAIKFIDWLCTDEAQILNNWGIEGVNYEIVDGKRVVPQAEKDKKNTDKDYGKKTGLGQYGYPFPQYGDGVQDESGQYYTTNSKEDIIADYNEAYKKTLAAYGKKMVLDMFPDEKDFPVSDFGAAYNIKIPNDSPITIAQKKADDLSQSKIPQLIMSNNFDADWTAYQKDLNTPELQTANEEMTKLIKATVDLWSGK</sequence>
<dbReference type="PROSITE" id="PS51257">
    <property type="entry name" value="PROKAR_LIPOPROTEIN"/>
    <property type="match status" value="1"/>
</dbReference>
<reference evidence="2 3" key="1">
    <citation type="submission" date="2010-08" db="EMBL/GenBank/DDBJ databases">
        <title>Complete sequence of Clostridium cellulovorans 743B.</title>
        <authorList>
            <consortium name="US DOE Joint Genome Institute"/>
            <person name="Lucas S."/>
            <person name="Copeland A."/>
            <person name="Lapidus A."/>
            <person name="Cheng J.-F."/>
            <person name="Bruce D."/>
            <person name="Goodwin L."/>
            <person name="Pitluck S."/>
            <person name="Chertkov O."/>
            <person name="Detter J.C."/>
            <person name="Han C."/>
            <person name="Tapia R."/>
            <person name="Land M."/>
            <person name="Hauser L."/>
            <person name="Chang Y.-J."/>
            <person name="Jeffries C."/>
            <person name="Kyrpides N."/>
            <person name="Ivanova N."/>
            <person name="Mikhailova N."/>
            <person name="Hemme C.L."/>
            <person name="Woyke T."/>
        </authorList>
    </citation>
    <scope>NUCLEOTIDE SEQUENCE [LARGE SCALE GENOMIC DNA]</scope>
    <source>
        <strain evidence="3">ATCC 35296 / DSM 3052 / OCM 3 / 743B</strain>
    </source>
</reference>
<gene>
    <name evidence="2" type="ordered locus">Clocel_0038</name>
</gene>
<feature type="signal peptide" evidence="1">
    <location>
        <begin position="1"/>
        <end position="21"/>
    </location>
</feature>
<dbReference type="OrthoDB" id="54751at2"/>
<dbReference type="Gene3D" id="3.40.190.10">
    <property type="entry name" value="Periplasmic binding protein-like II"/>
    <property type="match status" value="2"/>
</dbReference>
<dbReference type="STRING" id="573061.Clocel_0038"/>
<dbReference type="SUPFAM" id="SSF53850">
    <property type="entry name" value="Periplasmic binding protein-like II"/>
    <property type="match status" value="1"/>
</dbReference>
<dbReference type="InterPro" id="IPR006059">
    <property type="entry name" value="SBP"/>
</dbReference>
<feature type="chain" id="PRO_5038957334" evidence="1">
    <location>
        <begin position="22"/>
        <end position="550"/>
    </location>
</feature>
<accession>D9SMP2</accession>
<keyword evidence="3" id="KW-1185">Reference proteome</keyword>
<dbReference type="eggNOG" id="COG1653">
    <property type="taxonomic scope" value="Bacteria"/>
</dbReference>
<dbReference type="RefSeq" id="WP_010073063.1">
    <property type="nucleotide sequence ID" value="NC_014393.1"/>
</dbReference>
<evidence type="ECO:0000313" key="2">
    <source>
        <dbReference type="EMBL" id="ADL49827.1"/>
    </source>
</evidence>
<dbReference type="EMBL" id="CP002160">
    <property type="protein sequence ID" value="ADL49827.1"/>
    <property type="molecule type" value="Genomic_DNA"/>
</dbReference>
<proteinExistence type="predicted"/>
<name>D9SMP2_CLOC7</name>
<organism evidence="2 3">
    <name type="scientific">Clostridium cellulovorans (strain ATCC 35296 / DSM 3052 / OCM 3 / 743B)</name>
    <dbReference type="NCBI Taxonomy" id="573061"/>
    <lineage>
        <taxon>Bacteria</taxon>
        <taxon>Bacillati</taxon>
        <taxon>Bacillota</taxon>
        <taxon>Clostridia</taxon>
        <taxon>Eubacteriales</taxon>
        <taxon>Clostridiaceae</taxon>
        <taxon>Clostridium</taxon>
    </lineage>
</organism>
<protein>
    <submittedName>
        <fullName evidence="2">Extracellular solute-binding protein family 1</fullName>
    </submittedName>
</protein>
<dbReference type="KEGG" id="ccb:Clocel_0038"/>